<gene>
    <name evidence="1" type="ORF">DES35_10364</name>
</gene>
<proteinExistence type="predicted"/>
<evidence type="ECO:0000313" key="2">
    <source>
        <dbReference type="Proteomes" id="UP000253517"/>
    </source>
</evidence>
<organism evidence="1 2">
    <name type="scientific">Schleiferia thermophila</name>
    <dbReference type="NCBI Taxonomy" id="884107"/>
    <lineage>
        <taxon>Bacteria</taxon>
        <taxon>Pseudomonadati</taxon>
        <taxon>Bacteroidota</taxon>
        <taxon>Flavobacteriia</taxon>
        <taxon>Flavobacteriales</taxon>
        <taxon>Schleiferiaceae</taxon>
        <taxon>Schleiferia</taxon>
    </lineage>
</organism>
<name>A0A369A6X4_9FLAO</name>
<dbReference type="AlphaFoldDB" id="A0A369A6X4"/>
<accession>A0A369A6X4</accession>
<sequence length="47" mass="5583">MEDGTRLTFDNFENQSLVAREYFYGQNTKAVKFDFLAPIYNNMEVRV</sequence>
<keyword evidence="2" id="KW-1185">Reference proteome</keyword>
<dbReference type="EMBL" id="QPJS01000003">
    <property type="protein sequence ID" value="RCX03184.1"/>
    <property type="molecule type" value="Genomic_DNA"/>
</dbReference>
<dbReference type="Proteomes" id="UP000253517">
    <property type="component" value="Unassembled WGS sequence"/>
</dbReference>
<protein>
    <submittedName>
        <fullName evidence="1">Uncharacterized protein</fullName>
    </submittedName>
</protein>
<reference evidence="1 2" key="1">
    <citation type="submission" date="2018-07" db="EMBL/GenBank/DDBJ databases">
        <title>Genomic Encyclopedia of Type Strains, Phase IV (KMG-IV): sequencing the most valuable type-strain genomes for metagenomic binning, comparative biology and taxonomic classification.</title>
        <authorList>
            <person name="Goeker M."/>
        </authorList>
    </citation>
    <scope>NUCLEOTIDE SEQUENCE [LARGE SCALE GENOMIC DNA]</scope>
    <source>
        <strain evidence="1 2">DSM 21410</strain>
    </source>
</reference>
<comment type="caution">
    <text evidence="1">The sequence shown here is derived from an EMBL/GenBank/DDBJ whole genome shotgun (WGS) entry which is preliminary data.</text>
</comment>
<evidence type="ECO:0000313" key="1">
    <source>
        <dbReference type="EMBL" id="RCX03184.1"/>
    </source>
</evidence>